<sequence length="323" mass="38300">MVLYMKRNKKCTLEKSEIIKMYEEGERTAEIARRANVSTRYINSVLQKNKVVRNPHGSWKRKYRVNEDYFKTWSNNMAYILGFFAADGYISSRNHTVCFSQKDPDILEKIKNELQSNHPLVLNNTEVHTLIIGSKVMKYDLMEIHGMTSDKSTSLRMPDIPEGYLSHFVRGYFDGDGFVNFDRKIVSFVGGSESFMSKLNLELQKRNFNSRLYADKKYFRVFITGRKTIYMFKKWLYQDVGLYLKRKYEVFDKETIQDASKIPENRMKRIKAAVKNRKKTFLRLYKKSMTIEEICKEIKINPATIKTWLKNDLEFKEEFDSIK</sequence>
<dbReference type="Proteomes" id="UP001064027">
    <property type="component" value="Chromosome"/>
</dbReference>
<gene>
    <name evidence="1" type="ORF">N5C46_02720</name>
</gene>
<proteinExistence type="predicted"/>
<keyword evidence="2" id="KW-1185">Reference proteome</keyword>
<dbReference type="EMBL" id="CP104558">
    <property type="protein sequence ID" value="UXH45002.1"/>
    <property type="molecule type" value="Genomic_DNA"/>
</dbReference>
<evidence type="ECO:0000313" key="1">
    <source>
        <dbReference type="EMBL" id="UXH45002.1"/>
    </source>
</evidence>
<keyword evidence="1" id="KW-0378">Hydrolase</keyword>
<accession>A0ACD4C984</accession>
<keyword evidence="1" id="KW-0255">Endonuclease</keyword>
<organism evidence="1 2">
    <name type="scientific">Rossellomorea vietnamensis</name>
    <dbReference type="NCBI Taxonomy" id="218284"/>
    <lineage>
        <taxon>Bacteria</taxon>
        <taxon>Bacillati</taxon>
        <taxon>Bacillota</taxon>
        <taxon>Bacilli</taxon>
        <taxon>Bacillales</taxon>
        <taxon>Bacillaceae</taxon>
        <taxon>Rossellomorea</taxon>
    </lineage>
</organism>
<protein>
    <submittedName>
        <fullName evidence="1">Endonuclease</fullName>
    </submittedName>
</protein>
<evidence type="ECO:0000313" key="2">
    <source>
        <dbReference type="Proteomes" id="UP001064027"/>
    </source>
</evidence>
<keyword evidence="1" id="KW-0540">Nuclease</keyword>
<name>A0ACD4C984_9BACI</name>
<reference evidence="1" key="1">
    <citation type="submission" date="2022-09" db="EMBL/GenBank/DDBJ databases">
        <title>Complete genome sequence of Rossellomorea vietnamensis strain RL-WG62, a newly isolated PGPR with the potential for plant salinity stress alleviation.</title>
        <authorList>
            <person name="Ren L."/>
            <person name="Wang G."/>
            <person name="Hu H."/>
        </authorList>
    </citation>
    <scope>NUCLEOTIDE SEQUENCE</scope>
    <source>
        <strain evidence="1">RL-WG62</strain>
    </source>
</reference>